<evidence type="ECO:0000256" key="1">
    <source>
        <dbReference type="SAM" id="MobiDB-lite"/>
    </source>
</evidence>
<keyword evidence="4" id="KW-1185">Reference proteome</keyword>
<evidence type="ECO:0000313" key="3">
    <source>
        <dbReference type="EMBL" id="BBX24315.1"/>
    </source>
</evidence>
<protein>
    <submittedName>
        <fullName evidence="3">Uncharacterized protein</fullName>
    </submittedName>
</protein>
<feature type="region of interest" description="Disordered" evidence="1">
    <location>
        <begin position="1"/>
        <end position="38"/>
    </location>
</feature>
<feature type="transmembrane region" description="Helical" evidence="2">
    <location>
        <begin position="43"/>
        <end position="66"/>
    </location>
</feature>
<reference evidence="3 4" key="1">
    <citation type="journal article" date="2019" name="Emerg. Microbes Infect.">
        <title>Comprehensive subspecies identification of 175 nontuberculous mycobacteria species based on 7547 genomic profiles.</title>
        <authorList>
            <person name="Matsumoto Y."/>
            <person name="Kinjo T."/>
            <person name="Motooka D."/>
            <person name="Nabeya D."/>
            <person name="Jung N."/>
            <person name="Uechi K."/>
            <person name="Horii T."/>
            <person name="Iida T."/>
            <person name="Fujita J."/>
            <person name="Nakamura S."/>
        </authorList>
    </citation>
    <scope>NUCLEOTIDE SEQUENCE [LARGE SCALE GENOMIC DNA]</scope>
    <source>
        <strain evidence="3 4">JCM 12143</strain>
    </source>
</reference>
<feature type="region of interest" description="Disordered" evidence="1">
    <location>
        <begin position="77"/>
        <end position="184"/>
    </location>
</feature>
<keyword evidence="2" id="KW-1133">Transmembrane helix</keyword>
<accession>A0AAD1I0V7</accession>
<evidence type="ECO:0000313" key="4">
    <source>
        <dbReference type="Proteomes" id="UP000467636"/>
    </source>
</evidence>
<dbReference type="EMBL" id="AP022564">
    <property type="protein sequence ID" value="BBX24315.1"/>
    <property type="molecule type" value="Genomic_DNA"/>
</dbReference>
<evidence type="ECO:0000256" key="2">
    <source>
        <dbReference type="SAM" id="Phobius"/>
    </source>
</evidence>
<name>A0AAD1I0V7_9MYCO</name>
<keyword evidence="2" id="KW-0812">Transmembrane</keyword>
<organism evidence="3 4">
    <name type="scientific">Mycolicibacter terrae</name>
    <dbReference type="NCBI Taxonomy" id="1788"/>
    <lineage>
        <taxon>Bacteria</taxon>
        <taxon>Bacillati</taxon>
        <taxon>Actinomycetota</taxon>
        <taxon>Actinomycetes</taxon>
        <taxon>Mycobacteriales</taxon>
        <taxon>Mycobacteriaceae</taxon>
        <taxon>Mycolicibacter</taxon>
    </lineage>
</organism>
<feature type="compositionally biased region" description="Low complexity" evidence="1">
    <location>
        <begin position="79"/>
        <end position="96"/>
    </location>
</feature>
<keyword evidence="2" id="KW-0472">Membrane</keyword>
<sequence length="184" mass="19014">MADYDYRGGGDYGEPAGYYSQYREPTGVQPGWSEPPEPPPTPWYLQPLALIGWGVLTALLIAGLVWGMVRLVNKESGDATPTTVTSTTVAPNESPVAPNPEPVVPETTTGENAPPATTIEPSASSSEPPSTTESPTTTTPTTTSAPTTTEAPTTTAPTTTQAPTTTSAAAQPPSEIVIPLPHEG</sequence>
<feature type="compositionally biased region" description="Low complexity" evidence="1">
    <location>
        <begin position="104"/>
        <end position="175"/>
    </location>
</feature>
<dbReference type="AlphaFoldDB" id="A0AAD1I0V7"/>
<gene>
    <name evidence="3" type="ORF">MTER_37260</name>
</gene>
<dbReference type="Proteomes" id="UP000467636">
    <property type="component" value="Chromosome"/>
</dbReference>
<proteinExistence type="predicted"/>